<dbReference type="Proteomes" id="UP001569428">
    <property type="component" value="Unassembled WGS sequence"/>
</dbReference>
<name>A0ABV4NTE4_9GAMM</name>
<gene>
    <name evidence="2" type="primary">icmT</name>
    <name evidence="2" type="ORF">ACCI49_00520</name>
</gene>
<dbReference type="InterPro" id="IPR047756">
    <property type="entry name" value="IcmT-like"/>
</dbReference>
<keyword evidence="3" id="KW-1185">Reference proteome</keyword>
<comment type="caution">
    <text evidence="2">The sequence shown here is derived from an EMBL/GenBank/DDBJ whole genome shotgun (WGS) entry which is preliminary data.</text>
</comment>
<reference evidence="2 3" key="1">
    <citation type="submission" date="2024-08" db="EMBL/GenBank/DDBJ databases">
        <authorList>
            <person name="Ishaq N."/>
        </authorList>
    </citation>
    <scope>NUCLEOTIDE SEQUENCE [LARGE SCALE GENOMIC DNA]</scope>
    <source>
        <strain evidence="2 3">DSM 18651</strain>
    </source>
</reference>
<protein>
    <submittedName>
        <fullName evidence="2">IcmT/TraK family protein</fullName>
    </submittedName>
</protein>
<evidence type="ECO:0000313" key="2">
    <source>
        <dbReference type="EMBL" id="MFA0809386.1"/>
    </source>
</evidence>
<feature type="transmembrane region" description="Helical" evidence="1">
    <location>
        <begin position="48"/>
        <end position="69"/>
    </location>
</feature>
<keyword evidence="1" id="KW-0472">Membrane</keyword>
<dbReference type="EMBL" id="JBGMEK010000001">
    <property type="protein sequence ID" value="MFA0809386.1"/>
    <property type="molecule type" value="Genomic_DNA"/>
</dbReference>
<keyword evidence="1" id="KW-0812">Transmembrane</keyword>
<sequence>MKFYEYTQWRNTGLAARLGLVIASIDARAFVFIFIFILHISWETLYTFLGIVTFFGLLEYLGYSVPVAIRKARSLIAGRRRFVQRTISRRRRIIHG</sequence>
<keyword evidence="1" id="KW-1133">Transmembrane helix</keyword>
<accession>A0ABV4NTE4</accession>
<dbReference type="NCBIfam" id="NF038220">
    <property type="entry name" value="IcmT_TraK"/>
    <property type="match status" value="1"/>
</dbReference>
<evidence type="ECO:0000256" key="1">
    <source>
        <dbReference type="SAM" id="Phobius"/>
    </source>
</evidence>
<proteinExistence type="predicted"/>
<dbReference type="RefSeq" id="WP_371837007.1">
    <property type="nucleotide sequence ID" value="NZ_JBGMEK010000001.1"/>
</dbReference>
<feature type="transmembrane region" description="Helical" evidence="1">
    <location>
        <begin position="20"/>
        <end position="42"/>
    </location>
</feature>
<evidence type="ECO:0000313" key="3">
    <source>
        <dbReference type="Proteomes" id="UP001569428"/>
    </source>
</evidence>
<organism evidence="2 3">
    <name type="scientific">Microbulbifer epialgicus</name>
    <dbReference type="NCBI Taxonomy" id="393907"/>
    <lineage>
        <taxon>Bacteria</taxon>
        <taxon>Pseudomonadati</taxon>
        <taxon>Pseudomonadota</taxon>
        <taxon>Gammaproteobacteria</taxon>
        <taxon>Cellvibrionales</taxon>
        <taxon>Microbulbiferaceae</taxon>
        <taxon>Microbulbifer</taxon>
    </lineage>
</organism>